<evidence type="ECO:0000313" key="12">
    <source>
        <dbReference type="Proteomes" id="UP000295070"/>
    </source>
</evidence>
<proteinExistence type="inferred from homology"/>
<feature type="compositionally biased region" description="Basic residues" evidence="10">
    <location>
        <begin position="60"/>
        <end position="70"/>
    </location>
</feature>
<accession>A0A484BZ06</accession>
<comment type="caution">
    <text evidence="11">The sequence shown here is derived from an EMBL/GenBank/DDBJ whole genome shotgun (WGS) entry which is preliminary data.</text>
</comment>
<evidence type="ECO:0000256" key="9">
    <source>
        <dbReference type="ARBA" id="ARBA00045771"/>
    </source>
</evidence>
<dbReference type="Proteomes" id="UP000295070">
    <property type="component" value="Chromosome 23"/>
</dbReference>
<evidence type="ECO:0000256" key="8">
    <source>
        <dbReference type="ARBA" id="ARBA00023242"/>
    </source>
</evidence>
<evidence type="ECO:0000256" key="1">
    <source>
        <dbReference type="ARBA" id="ARBA00004114"/>
    </source>
</evidence>
<dbReference type="GO" id="GO:0005634">
    <property type="term" value="C:nucleus"/>
    <property type="evidence" value="ECO:0007669"/>
    <property type="project" value="UniProtKB-SubCell"/>
</dbReference>
<feature type="compositionally biased region" description="Pro residues" evidence="10">
    <location>
        <begin position="156"/>
        <end position="170"/>
    </location>
</feature>
<dbReference type="GO" id="GO:0046600">
    <property type="term" value="P:negative regulation of centriole replication"/>
    <property type="evidence" value="ECO:0007669"/>
    <property type="project" value="InterPro"/>
</dbReference>
<dbReference type="STRING" id="8167.A0A484BZ06"/>
<dbReference type="EMBL" id="SCKG01000023">
    <property type="protein sequence ID" value="TDG96498.1"/>
    <property type="molecule type" value="Genomic_DNA"/>
</dbReference>
<comment type="similarity">
    <text evidence="3">Belongs to the MDM1 family.</text>
</comment>
<evidence type="ECO:0000256" key="6">
    <source>
        <dbReference type="ARBA" id="ARBA00022701"/>
    </source>
</evidence>
<evidence type="ECO:0000256" key="3">
    <source>
        <dbReference type="ARBA" id="ARBA00010494"/>
    </source>
</evidence>
<evidence type="ECO:0000256" key="10">
    <source>
        <dbReference type="SAM" id="MobiDB-lite"/>
    </source>
</evidence>
<comment type="function">
    <text evidence="9">Microtubule-binding protein that negatively regulates centriole duplication. Binds to and stabilizes microtubules.</text>
</comment>
<reference evidence="11 12" key="1">
    <citation type="submission" date="2019-01" db="EMBL/GenBank/DDBJ databases">
        <title>A chromosome-scale genome assembly of the yellow perch, Perca flavescens.</title>
        <authorList>
            <person name="Feron R."/>
            <person name="Morvezen R."/>
            <person name="Bestin A."/>
            <person name="Haffray P."/>
            <person name="Klopp C."/>
            <person name="Zahm M."/>
            <person name="Cabau C."/>
            <person name="Roques C."/>
            <person name="Donnadieu C."/>
            <person name="Bouchez O."/>
            <person name="Christie M."/>
            <person name="Larson W."/>
            <person name="Guiguen Y."/>
        </authorList>
    </citation>
    <scope>NUCLEOTIDE SEQUENCE [LARGE SCALE GENOMIC DNA]</scope>
    <source>
        <strain evidence="11">YP-PL-M2</strain>
        <tissue evidence="11">Blood</tissue>
    </source>
</reference>
<dbReference type="GO" id="GO:0005874">
    <property type="term" value="C:microtubule"/>
    <property type="evidence" value="ECO:0007669"/>
    <property type="project" value="UniProtKB-KW"/>
</dbReference>
<evidence type="ECO:0000313" key="11">
    <source>
        <dbReference type="EMBL" id="TDG96498.1"/>
    </source>
</evidence>
<protein>
    <recommendedName>
        <fullName evidence="4">Nuclear protein MDM1</fullName>
    </recommendedName>
</protein>
<feature type="region of interest" description="Disordered" evidence="10">
    <location>
        <begin position="51"/>
        <end position="90"/>
    </location>
</feature>
<comment type="subcellular location">
    <subcellularLocation>
        <location evidence="1">Cytoplasm</location>
        <location evidence="1">Cytoskeleton</location>
        <location evidence="1">Microtubule organizing center</location>
        <location evidence="1">Centrosome</location>
        <location evidence="1">Centriole</location>
    </subcellularLocation>
    <subcellularLocation>
        <location evidence="2">Nucleus</location>
    </subcellularLocation>
</comment>
<keyword evidence="8" id="KW-0539">Nucleus</keyword>
<dbReference type="AlphaFoldDB" id="A0A484BZ06"/>
<keyword evidence="6" id="KW-0493">Microtubule</keyword>
<evidence type="ECO:0000256" key="7">
    <source>
        <dbReference type="ARBA" id="ARBA00023212"/>
    </source>
</evidence>
<evidence type="ECO:0000256" key="2">
    <source>
        <dbReference type="ARBA" id="ARBA00004123"/>
    </source>
</evidence>
<dbReference type="PANTHER" id="PTHR32078">
    <property type="entry name" value="NUCLEAR PROTEIN MDM1"/>
    <property type="match status" value="1"/>
</dbReference>
<dbReference type="InterPro" id="IPR029136">
    <property type="entry name" value="MDM1"/>
</dbReference>
<sequence>MTLTAAAFRLWRPWTWPASPVTPVRGFLLPAQGTKTPRRKHRPLHVLLLKGVRPGEKKQKERRKKEKKQMRGAILVGKLKSSDESSPYKQRCGSAVSMAAGAETAVDVPVKPKVARPDNNSSHLPSSSSSSPSGPAPDHKPASSPASKPIRTKQTPPSPVAPPLLVPPPQHCIQGTLRHADFQHNGDLGLRFRELQCSGGGCGSDEDDRLSVISWRSAASCSVASGVLERAQKRRDNFWGKR</sequence>
<gene>
    <name evidence="11" type="ORF">EPR50_G00229270</name>
</gene>
<evidence type="ECO:0000256" key="4">
    <source>
        <dbReference type="ARBA" id="ARBA00013508"/>
    </source>
</evidence>
<feature type="region of interest" description="Disordered" evidence="10">
    <location>
        <begin position="107"/>
        <end position="170"/>
    </location>
</feature>
<organism evidence="11 12">
    <name type="scientific">Perca flavescens</name>
    <name type="common">American yellow perch</name>
    <name type="synonym">Morone flavescens</name>
    <dbReference type="NCBI Taxonomy" id="8167"/>
    <lineage>
        <taxon>Eukaryota</taxon>
        <taxon>Metazoa</taxon>
        <taxon>Chordata</taxon>
        <taxon>Craniata</taxon>
        <taxon>Vertebrata</taxon>
        <taxon>Euteleostomi</taxon>
        <taxon>Actinopterygii</taxon>
        <taxon>Neopterygii</taxon>
        <taxon>Teleostei</taxon>
        <taxon>Neoteleostei</taxon>
        <taxon>Acanthomorphata</taxon>
        <taxon>Eupercaria</taxon>
        <taxon>Perciformes</taxon>
        <taxon>Percoidei</taxon>
        <taxon>Percidae</taxon>
        <taxon>Percinae</taxon>
        <taxon>Perca</taxon>
    </lineage>
</organism>
<dbReference type="PANTHER" id="PTHR32078:SF1">
    <property type="entry name" value="NUCLEAR PROTEIN MDM1"/>
    <property type="match status" value="1"/>
</dbReference>
<evidence type="ECO:0000256" key="5">
    <source>
        <dbReference type="ARBA" id="ARBA00022490"/>
    </source>
</evidence>
<feature type="compositionally biased region" description="Low complexity" evidence="10">
    <location>
        <begin position="121"/>
        <end position="133"/>
    </location>
</feature>
<dbReference type="GO" id="GO:0005814">
    <property type="term" value="C:centriole"/>
    <property type="evidence" value="ECO:0007669"/>
    <property type="project" value="UniProtKB-SubCell"/>
</dbReference>
<keyword evidence="5" id="KW-0963">Cytoplasm</keyword>
<name>A0A484BZ06_PERFV</name>
<keyword evidence="7" id="KW-0206">Cytoskeleton</keyword>
<keyword evidence="12" id="KW-1185">Reference proteome</keyword>
<dbReference type="GO" id="GO:0008017">
    <property type="term" value="F:microtubule binding"/>
    <property type="evidence" value="ECO:0007669"/>
    <property type="project" value="InterPro"/>
</dbReference>